<dbReference type="EMBL" id="CP061839">
    <property type="protein sequence ID" value="QOW60014.1"/>
    <property type="molecule type" value="Genomic_DNA"/>
</dbReference>
<evidence type="ECO:0000313" key="2">
    <source>
        <dbReference type="EMBL" id="QOW60014.1"/>
    </source>
</evidence>
<dbReference type="Pfam" id="PF01551">
    <property type="entry name" value="Peptidase_M23"/>
    <property type="match status" value="1"/>
</dbReference>
<dbReference type="Proteomes" id="UP000593915">
    <property type="component" value="Chromosome"/>
</dbReference>
<feature type="domain" description="M23ase beta-sheet core" evidence="1">
    <location>
        <begin position="80"/>
        <end position="147"/>
    </location>
</feature>
<dbReference type="AlphaFoldDB" id="A0A7S6WMP6"/>
<protein>
    <submittedName>
        <fullName evidence="2">Peptidoglycan DD-metalloendopeptidase family protein</fullName>
    </submittedName>
</protein>
<sequence length="289" mass="31990">MKKNILQGFLFCITFFSAYTLSWPTDTVNFLTLFGQAEEAYGEFSNGITFKDAGTVRIANYGKHLITMEEKDDNHTFPCTLGNTAIFIHDDEMQTVYGNLTDRLIFTEGAVIDTGSVIGQTGSSAWSEPNSLIFQVLDTTNNASINPLPLLIPSAKDEMPPQIQNTVLISEGRQPVNLSEAKTVKKGSYDLYASIIDKTEKNGAPLAPYRVSIFINGINTEIIFFEVLLSGKDGIYLQNTKLTAKALYQKKGFMYLGKINLTTGKVDLSINARDIIGNEKTETFSFQVE</sequence>
<evidence type="ECO:0000259" key="1">
    <source>
        <dbReference type="Pfam" id="PF01551"/>
    </source>
</evidence>
<dbReference type="InterPro" id="IPR011055">
    <property type="entry name" value="Dup_hybrid_motif"/>
</dbReference>
<dbReference type="InterPro" id="IPR016047">
    <property type="entry name" value="M23ase_b-sheet_dom"/>
</dbReference>
<name>A0A7S6WMP6_9SPIR</name>
<dbReference type="CDD" id="cd12797">
    <property type="entry name" value="M23_peptidase"/>
    <property type="match status" value="1"/>
</dbReference>
<evidence type="ECO:0000313" key="3">
    <source>
        <dbReference type="Proteomes" id="UP000593915"/>
    </source>
</evidence>
<gene>
    <name evidence="2" type="ORF">IFE08_09140</name>
</gene>
<dbReference type="RefSeq" id="WP_024466941.1">
    <property type="nucleotide sequence ID" value="NZ_CP061839.1"/>
</dbReference>
<accession>A0A7S6WMP6</accession>
<organism evidence="2 3">
    <name type="scientific">Treponema pedis</name>
    <dbReference type="NCBI Taxonomy" id="409322"/>
    <lineage>
        <taxon>Bacteria</taxon>
        <taxon>Pseudomonadati</taxon>
        <taxon>Spirochaetota</taxon>
        <taxon>Spirochaetia</taxon>
        <taxon>Spirochaetales</taxon>
        <taxon>Treponemataceae</taxon>
        <taxon>Treponema</taxon>
    </lineage>
</organism>
<dbReference type="SUPFAM" id="SSF51261">
    <property type="entry name" value="Duplicated hybrid motif"/>
    <property type="match status" value="1"/>
</dbReference>
<reference evidence="2 3" key="1">
    <citation type="submission" date="2020-09" db="EMBL/GenBank/DDBJ databases">
        <title>Characterization of Treponema spp. from bovine digital dermatitis in Korea.</title>
        <authorList>
            <person name="Espiritu H.M."/>
            <person name="Cho Y.I."/>
            <person name="Mamuad L."/>
        </authorList>
    </citation>
    <scope>NUCLEOTIDE SEQUENCE [LARGE SCALE GENOMIC DNA]</scope>
    <source>
        <strain evidence="2 3">KS1</strain>
    </source>
</reference>
<proteinExistence type="predicted"/>
<dbReference type="Gene3D" id="2.70.70.10">
    <property type="entry name" value="Glucose Permease (Domain IIA)"/>
    <property type="match status" value="1"/>
</dbReference>